<dbReference type="EMBL" id="FUYC01000028">
    <property type="protein sequence ID" value="SKA96738.1"/>
    <property type="molecule type" value="Genomic_DNA"/>
</dbReference>
<gene>
    <name evidence="4" type="ORF">SAMN02745704_02772</name>
</gene>
<dbReference type="InterPro" id="IPR016364">
    <property type="entry name" value="Surface_antigen_Rickettsia"/>
</dbReference>
<feature type="signal peptide" evidence="2">
    <location>
        <begin position="1"/>
        <end position="20"/>
    </location>
</feature>
<accession>A0A1T4Y5E4</accession>
<organism evidence="4 5">
    <name type="scientific">Paucidesulfovibrio gracilis DSM 16080</name>
    <dbReference type="NCBI Taxonomy" id="1121449"/>
    <lineage>
        <taxon>Bacteria</taxon>
        <taxon>Pseudomonadati</taxon>
        <taxon>Thermodesulfobacteriota</taxon>
        <taxon>Desulfovibrionia</taxon>
        <taxon>Desulfovibrionales</taxon>
        <taxon>Desulfovibrionaceae</taxon>
        <taxon>Paucidesulfovibrio</taxon>
    </lineage>
</organism>
<dbReference type="Proteomes" id="UP000190027">
    <property type="component" value="Unassembled WGS sequence"/>
</dbReference>
<dbReference type="OrthoDB" id="5402098at2"/>
<evidence type="ECO:0000313" key="4">
    <source>
        <dbReference type="EMBL" id="SKA96738.1"/>
    </source>
</evidence>
<proteinExistence type="predicted"/>
<name>A0A1T4Y5E4_9BACT</name>
<sequence>MKKAMLILVMLVFLAGCANKAQQGAATGGLLGATVGALTAGNKVQGAAIGAGLGILLGYIVGNEWDKYDQQRLNNTMETAPSGHTSTWRNPDTGAYYEATPQPAYYEEDRIYRDVEMKAVVDGKEETVKAKAYRNPDGTWTLVE</sequence>
<keyword evidence="2" id="KW-0732">Signal</keyword>
<keyword evidence="1" id="KW-0812">Transmembrane</keyword>
<protein>
    <submittedName>
        <fullName evidence="4">Surface antigen</fullName>
    </submittedName>
</protein>
<feature type="domain" description="Glycine zipper" evidence="3">
    <location>
        <begin position="24"/>
        <end position="67"/>
    </location>
</feature>
<reference evidence="4 5" key="1">
    <citation type="submission" date="2017-02" db="EMBL/GenBank/DDBJ databases">
        <authorList>
            <person name="Peterson S.W."/>
        </authorList>
    </citation>
    <scope>NUCLEOTIDE SEQUENCE [LARGE SCALE GENOMIC DNA]</scope>
    <source>
        <strain evidence="4 5">DSM 16080</strain>
    </source>
</reference>
<evidence type="ECO:0000256" key="2">
    <source>
        <dbReference type="SAM" id="SignalP"/>
    </source>
</evidence>
<dbReference type="PIRSF" id="PIRSF002721">
    <property type="entry name" value="Surface_antigen_Rickettsia"/>
    <property type="match status" value="1"/>
</dbReference>
<dbReference type="PROSITE" id="PS51257">
    <property type="entry name" value="PROKAR_LIPOPROTEIN"/>
    <property type="match status" value="1"/>
</dbReference>
<keyword evidence="1" id="KW-1133">Transmembrane helix</keyword>
<dbReference type="STRING" id="1121449.SAMN02745704_02772"/>
<dbReference type="RefSeq" id="WP_078718314.1">
    <property type="nucleotide sequence ID" value="NZ_FUYC01000028.1"/>
</dbReference>
<dbReference type="Pfam" id="PF13488">
    <property type="entry name" value="Gly-zipper_Omp"/>
    <property type="match status" value="1"/>
</dbReference>
<dbReference type="AlphaFoldDB" id="A0A1T4Y5E4"/>
<feature type="transmembrane region" description="Helical" evidence="1">
    <location>
        <begin position="44"/>
        <end position="62"/>
    </location>
</feature>
<keyword evidence="5" id="KW-1185">Reference proteome</keyword>
<evidence type="ECO:0000256" key="1">
    <source>
        <dbReference type="SAM" id="Phobius"/>
    </source>
</evidence>
<feature type="chain" id="PRO_5012459390" evidence="2">
    <location>
        <begin position="21"/>
        <end position="144"/>
    </location>
</feature>
<evidence type="ECO:0000313" key="5">
    <source>
        <dbReference type="Proteomes" id="UP000190027"/>
    </source>
</evidence>
<dbReference type="InterPro" id="IPR039567">
    <property type="entry name" value="Gly-zipper"/>
</dbReference>
<keyword evidence="1" id="KW-0472">Membrane</keyword>
<evidence type="ECO:0000259" key="3">
    <source>
        <dbReference type="Pfam" id="PF13488"/>
    </source>
</evidence>